<dbReference type="RefSeq" id="WP_254572950.1">
    <property type="nucleotide sequence ID" value="NZ_CP098502.1"/>
</dbReference>
<gene>
    <name evidence="1" type="ORF">NBH00_08745</name>
</gene>
<protein>
    <recommendedName>
        <fullName evidence="3">DUF2993 domain-containing protein</fullName>
    </recommendedName>
</protein>
<dbReference type="Proteomes" id="UP001056035">
    <property type="component" value="Chromosome"/>
</dbReference>
<sequence>MGVLAVAGTLLVLLVAAQLVLPKVAAHLLRGRLAGEAVVARVHVSAFPAVKLLWGQADRVDVHLTSLRVSQARVGALLAQAKDARTADVTIDRFQDGVLRLRALRLHEDHGALRASAYLAATDLQRALPPGFAVSPVASGGGQLVLRATAFGLGVDAVVAAVDGALVAQPNLPLVGSLAGLTLFSDPRVSVSGVGATTRTGGYGLTAAGRLEG</sequence>
<name>A0ABY5E0E0_9ACTN</name>
<proteinExistence type="predicted"/>
<evidence type="ECO:0000313" key="1">
    <source>
        <dbReference type="EMBL" id="UTI66279.1"/>
    </source>
</evidence>
<accession>A0ABY5E0E0</accession>
<reference evidence="1 2" key="1">
    <citation type="submission" date="2022-06" db="EMBL/GenBank/DDBJ databases">
        <title>Paraconexibacter antarcticus.</title>
        <authorList>
            <person name="Kim C.S."/>
        </authorList>
    </citation>
    <scope>NUCLEOTIDE SEQUENCE [LARGE SCALE GENOMIC DNA]</scope>
    <source>
        <strain evidence="1 2">02-257</strain>
    </source>
</reference>
<organism evidence="1 2">
    <name type="scientific">Paraconexibacter antarcticus</name>
    <dbReference type="NCBI Taxonomy" id="2949664"/>
    <lineage>
        <taxon>Bacteria</taxon>
        <taxon>Bacillati</taxon>
        <taxon>Actinomycetota</taxon>
        <taxon>Thermoleophilia</taxon>
        <taxon>Solirubrobacterales</taxon>
        <taxon>Paraconexibacteraceae</taxon>
        <taxon>Paraconexibacter</taxon>
    </lineage>
</organism>
<keyword evidence="2" id="KW-1185">Reference proteome</keyword>
<evidence type="ECO:0000313" key="2">
    <source>
        <dbReference type="Proteomes" id="UP001056035"/>
    </source>
</evidence>
<dbReference type="EMBL" id="CP098502">
    <property type="protein sequence ID" value="UTI66279.1"/>
    <property type="molecule type" value="Genomic_DNA"/>
</dbReference>
<evidence type="ECO:0008006" key="3">
    <source>
        <dbReference type="Google" id="ProtNLM"/>
    </source>
</evidence>